<evidence type="ECO:0000313" key="11">
    <source>
        <dbReference type="Proteomes" id="UP000000493"/>
    </source>
</evidence>
<evidence type="ECO:0000256" key="4">
    <source>
        <dbReference type="ARBA" id="ARBA00022679"/>
    </source>
</evidence>
<dbReference type="Gene3D" id="1.20.1260.30">
    <property type="match status" value="1"/>
</dbReference>
<dbReference type="Pfam" id="PF02384">
    <property type="entry name" value="N6_Mtase"/>
    <property type="match status" value="1"/>
</dbReference>
<feature type="domain" description="N6 adenine-specific DNA methyltransferase N-terminal" evidence="9">
    <location>
        <begin position="11"/>
        <end position="163"/>
    </location>
</feature>
<reference evidence="10 11" key="2">
    <citation type="journal article" date="2012" name="Stand. Genomic Sci.">
        <title>Complete genome sequence of the aquatic bacterium Runella slithyformis type strain (LSU 4(T)).</title>
        <authorList>
            <person name="Copeland A."/>
            <person name="Zhang X."/>
            <person name="Misra M."/>
            <person name="Lapidus A."/>
            <person name="Nolan M."/>
            <person name="Lucas S."/>
            <person name="Deshpande S."/>
            <person name="Cheng J.F."/>
            <person name="Tapia R."/>
            <person name="Goodwin L.A."/>
            <person name="Pitluck S."/>
            <person name="Liolios K."/>
            <person name="Pagani I."/>
            <person name="Ivanova N."/>
            <person name="Mikhailova N."/>
            <person name="Pati A."/>
            <person name="Chen A."/>
            <person name="Palaniappan K."/>
            <person name="Land M."/>
            <person name="Hauser L."/>
            <person name="Pan C."/>
            <person name="Jeffries C.D."/>
            <person name="Detter J.C."/>
            <person name="Brambilla E.M."/>
            <person name="Rohde M."/>
            <person name="Djao O.D."/>
            <person name="Goker M."/>
            <person name="Sikorski J."/>
            <person name="Tindall B.J."/>
            <person name="Woyke T."/>
            <person name="Bristow J."/>
            <person name="Eisen J.A."/>
            <person name="Markowitz V."/>
            <person name="Hugenholtz P."/>
            <person name="Kyrpides N.C."/>
            <person name="Klenk H.P."/>
            <person name="Mavromatis K."/>
        </authorList>
    </citation>
    <scope>NUCLEOTIDE SEQUENCE [LARGE SCALE GENOMIC DNA]</scope>
    <source>
        <strain evidence="11">ATCC 29530 / DSM 19594 / LMG 11500 / NCIMB 11436 / LSU 4</strain>
    </source>
</reference>
<evidence type="ECO:0000256" key="1">
    <source>
        <dbReference type="ARBA" id="ARBA00006594"/>
    </source>
</evidence>
<keyword evidence="4" id="KW-0808">Transferase</keyword>
<evidence type="ECO:0000256" key="7">
    <source>
        <dbReference type="ARBA" id="ARBA00047942"/>
    </source>
</evidence>
<dbReference type="SUPFAM" id="SSF53335">
    <property type="entry name" value="S-adenosyl-L-methionine-dependent methyltransferases"/>
    <property type="match status" value="1"/>
</dbReference>
<dbReference type="Gene3D" id="3.40.50.150">
    <property type="entry name" value="Vaccinia Virus protein VP39"/>
    <property type="match status" value="1"/>
</dbReference>
<dbReference type="RefSeq" id="WP_013931241.1">
    <property type="nucleotide sequence ID" value="NC_015704.1"/>
</dbReference>
<dbReference type="EMBL" id="CP002861">
    <property type="protein sequence ID" value="AEI52059.1"/>
    <property type="molecule type" value="Genomic_DNA"/>
</dbReference>
<dbReference type="GO" id="GO:0008170">
    <property type="term" value="F:N-methyltransferase activity"/>
    <property type="evidence" value="ECO:0007669"/>
    <property type="project" value="InterPro"/>
</dbReference>
<dbReference type="KEGG" id="rsi:Runsl_5923"/>
<name>A0A7U4E921_RUNSL</name>
<feature type="domain" description="DNA methylase adenine-specific" evidence="8">
    <location>
        <begin position="178"/>
        <end position="481"/>
    </location>
</feature>
<keyword evidence="3 10" id="KW-0489">Methyltransferase</keyword>
<keyword evidence="5" id="KW-0949">S-adenosyl-L-methionine</keyword>
<evidence type="ECO:0000256" key="6">
    <source>
        <dbReference type="ARBA" id="ARBA00022747"/>
    </source>
</evidence>
<dbReference type="Pfam" id="PF12161">
    <property type="entry name" value="HsdM_N"/>
    <property type="match status" value="1"/>
</dbReference>
<proteinExistence type="inferred from homology"/>
<comment type="similarity">
    <text evidence="1">Belongs to the N(4)/N(6)-methyltransferase family.</text>
</comment>
<dbReference type="InterPro" id="IPR003356">
    <property type="entry name" value="DNA_methylase_A-5"/>
</dbReference>
<comment type="catalytic activity">
    <reaction evidence="7">
        <text>a 2'-deoxyadenosine in DNA + S-adenosyl-L-methionine = an N(6)-methyl-2'-deoxyadenosine in DNA + S-adenosyl-L-homocysteine + H(+)</text>
        <dbReference type="Rhea" id="RHEA:15197"/>
        <dbReference type="Rhea" id="RHEA-COMP:12418"/>
        <dbReference type="Rhea" id="RHEA-COMP:12419"/>
        <dbReference type="ChEBI" id="CHEBI:15378"/>
        <dbReference type="ChEBI" id="CHEBI:57856"/>
        <dbReference type="ChEBI" id="CHEBI:59789"/>
        <dbReference type="ChEBI" id="CHEBI:90615"/>
        <dbReference type="ChEBI" id="CHEBI:90616"/>
        <dbReference type="EC" id="2.1.1.72"/>
    </reaction>
</comment>
<dbReference type="InterPro" id="IPR038333">
    <property type="entry name" value="T1MK-like_N_sf"/>
</dbReference>
<keyword evidence="10" id="KW-0614">Plasmid</keyword>
<protein>
    <recommendedName>
        <fullName evidence="2">site-specific DNA-methyltransferase (adenine-specific)</fullName>
        <ecNumber evidence="2">2.1.1.72</ecNumber>
    </recommendedName>
</protein>
<evidence type="ECO:0000259" key="9">
    <source>
        <dbReference type="Pfam" id="PF12161"/>
    </source>
</evidence>
<dbReference type="Proteomes" id="UP000000493">
    <property type="component" value="Plasmid pRUNSL02"/>
</dbReference>
<dbReference type="GO" id="GO:0009007">
    <property type="term" value="F:site-specific DNA-methyltransferase (adenine-specific) activity"/>
    <property type="evidence" value="ECO:0007669"/>
    <property type="project" value="UniProtKB-EC"/>
</dbReference>
<dbReference type="REBASE" id="37447">
    <property type="entry name" value="M.Rsl19594ORF5923P"/>
</dbReference>
<evidence type="ECO:0000256" key="2">
    <source>
        <dbReference type="ARBA" id="ARBA00011900"/>
    </source>
</evidence>
<gene>
    <name evidence="10" type="ordered locus">Runsl_5923</name>
</gene>
<dbReference type="AlphaFoldDB" id="A0A7U4E921"/>
<dbReference type="PANTHER" id="PTHR42933:SF3">
    <property type="entry name" value="TYPE I RESTRICTION ENZYME MJAVIII METHYLASE SUBUNIT"/>
    <property type="match status" value="1"/>
</dbReference>
<keyword evidence="6" id="KW-0680">Restriction system</keyword>
<keyword evidence="11" id="KW-1185">Reference proteome</keyword>
<evidence type="ECO:0000259" key="8">
    <source>
        <dbReference type="Pfam" id="PF02384"/>
    </source>
</evidence>
<dbReference type="InterPro" id="IPR022749">
    <property type="entry name" value="D12N6_MeTrfase_N"/>
</dbReference>
<organism evidence="10 11">
    <name type="scientific">Runella slithyformis (strain ATCC 29530 / DSM 19594 / LMG 11500 / NCIMB 11436 / LSU 4)</name>
    <dbReference type="NCBI Taxonomy" id="761193"/>
    <lineage>
        <taxon>Bacteria</taxon>
        <taxon>Pseudomonadati</taxon>
        <taxon>Bacteroidota</taxon>
        <taxon>Cytophagia</taxon>
        <taxon>Cytophagales</taxon>
        <taxon>Spirosomataceae</taxon>
        <taxon>Runella</taxon>
    </lineage>
</organism>
<geneLocation type="plasmid" evidence="10 11">
    <name>pRUNSL02</name>
</geneLocation>
<dbReference type="InterPro" id="IPR029063">
    <property type="entry name" value="SAM-dependent_MTases_sf"/>
</dbReference>
<dbReference type="PRINTS" id="PR00507">
    <property type="entry name" value="N12N6MTFRASE"/>
</dbReference>
<dbReference type="EC" id="2.1.1.72" evidence="2"/>
<evidence type="ECO:0000256" key="3">
    <source>
        <dbReference type="ARBA" id="ARBA00022603"/>
    </source>
</evidence>
<sequence length="967" mass="111034">MKTEKIKLSQLEKLLMDVADDLRGKMDAAEYKEYIFGMLFIKRMSDVFDQKRALLRKNDYKHLDTETLEIILEEKTTYGDTFFVPKRARWHEGFTDENGVQYPPVKHLQNNIGQMLNKALDAIEEANADTLSGIFKGRINFNKEVDGKAIVKNADLKKIIDKFNAFPALINENFEFPDLLGAAYEYLLKHFADESGKKGGQFYTPNQVVRLLVQLMRPKAGMSIYDPTAGSGGMLIQSQQYIQEQGQNAHDLELFGQENDPTVVAICKMNIILHNITRYTIEFGDTLDEPLNVKDGQLMQFDRVIANPPFSQNYNRATMQFANRFGYGFAPETGKKADLMFVQHMLASCKRTGKVVVVMPHGVLFRGGKEKEIREKMLNADVLEGIISLPPQLFYGTGIPACVMVFDKSKPDHLKNKVFFINADKDYAEGKKQNNLRPEDIEKIDYVFQHKIEETQYARLVDVATIAANDYTLNIRRYVDNTPPPEPEDVRAHLVGGVPVAEVECIRQRLCHKFRFDDRPFWLDRNQQYYDWAIDNKAAIKTLIDNDPQVEQTLLTLGWHLANWWQLAKDDFSMLAPEPTPAYPVAEPVGQYLTLSGSNFPKVRQELLDTIKEKFVPVGILDQFQVAGVFVNWWDNIKYDLKTIMQNGWEASLIPDEYLIDEFFGKEQAEIETLQAQQAEHETNLEDAVEEALTLVEFEPDEEEGEVKPTPTLAKAELKMQIDYLLKEKKQSDAAKPYQAAEAKIKYYETEVKDCKTLLKEKQTDLALKLLLKRYGTDDEKADLLNLLNAAQQELDELDEEIETIIAPFKGDLGDATDFEQRKKATATLEKELRKATDPDADALLKLAQVMEAQKAWKELSKPYTIRLKDKTLLQTKLHRLDQLLTEIGGIINPGQSQKLILKKHFDLINTQLQRYLNAEKRALVAAYENLYHKYATSTQRLETQRQQTLTELHQFLTQLNYLTEWN</sequence>
<dbReference type="GO" id="GO:0003677">
    <property type="term" value="F:DNA binding"/>
    <property type="evidence" value="ECO:0007669"/>
    <property type="project" value="InterPro"/>
</dbReference>
<evidence type="ECO:0000313" key="10">
    <source>
        <dbReference type="EMBL" id="AEI52059.1"/>
    </source>
</evidence>
<dbReference type="GO" id="GO:0032259">
    <property type="term" value="P:methylation"/>
    <property type="evidence" value="ECO:0007669"/>
    <property type="project" value="UniProtKB-KW"/>
</dbReference>
<dbReference type="GO" id="GO:0009307">
    <property type="term" value="P:DNA restriction-modification system"/>
    <property type="evidence" value="ECO:0007669"/>
    <property type="project" value="UniProtKB-KW"/>
</dbReference>
<dbReference type="InterPro" id="IPR051537">
    <property type="entry name" value="DNA_Adenine_Mtase"/>
</dbReference>
<evidence type="ECO:0000256" key="5">
    <source>
        <dbReference type="ARBA" id="ARBA00022691"/>
    </source>
</evidence>
<reference evidence="11" key="1">
    <citation type="submission" date="2011-06" db="EMBL/GenBank/DDBJ databases">
        <title>The complete genome of plasmid 2 of Runella slithyformis DSM 19594.</title>
        <authorList>
            <consortium name="US DOE Joint Genome Institute (JGI-PGF)"/>
            <person name="Lucas S."/>
            <person name="Han J."/>
            <person name="Lapidus A."/>
            <person name="Bruce D."/>
            <person name="Goodwin L."/>
            <person name="Pitluck S."/>
            <person name="Peters L."/>
            <person name="Kyrpides N."/>
            <person name="Mavromatis K."/>
            <person name="Ivanova N."/>
            <person name="Ovchinnikova G."/>
            <person name="Zhang X."/>
            <person name="Misra M."/>
            <person name="Detter J.C."/>
            <person name="Tapia R."/>
            <person name="Han C."/>
            <person name="Land M."/>
            <person name="Hauser L."/>
            <person name="Markowitz V."/>
            <person name="Cheng J.-F."/>
            <person name="Hugenholtz P."/>
            <person name="Woyke T."/>
            <person name="Wu D."/>
            <person name="Tindall B."/>
            <person name="Faehrich R."/>
            <person name="Brambilla E."/>
            <person name="Klenk H.-P."/>
            <person name="Eisen J.A."/>
        </authorList>
    </citation>
    <scope>NUCLEOTIDE SEQUENCE [LARGE SCALE GENOMIC DNA]</scope>
    <source>
        <strain evidence="11">ATCC 29530 / DSM 19594 / LMG 11500 / NCIMB 11436 / LSU 4</strain>
        <plasmid evidence="11">pRUNSL02</plasmid>
    </source>
</reference>
<accession>A0A7U4E921</accession>
<dbReference type="PANTHER" id="PTHR42933">
    <property type="entry name" value="SLR6095 PROTEIN"/>
    <property type="match status" value="1"/>
</dbReference>